<evidence type="ECO:0000313" key="2">
    <source>
        <dbReference type="Proteomes" id="UP001302573"/>
    </source>
</evidence>
<organism evidence="1 2">
    <name type="scientific">Pseudomonas machongensis</name>
    <dbReference type="NCBI Taxonomy" id="3110229"/>
    <lineage>
        <taxon>Bacteria</taxon>
        <taxon>Pseudomonadati</taxon>
        <taxon>Pseudomonadota</taxon>
        <taxon>Gammaproteobacteria</taxon>
        <taxon>Pseudomonadales</taxon>
        <taxon>Pseudomonadaceae</taxon>
        <taxon>Pseudomonas</taxon>
    </lineage>
</organism>
<name>A0ABU5VMN2_9PSED</name>
<dbReference type="EMBL" id="JAYFUI010000188">
    <property type="protein sequence ID" value="MEA5673964.1"/>
    <property type="molecule type" value="Genomic_DNA"/>
</dbReference>
<comment type="caution">
    <text evidence="1">The sequence shown here is derived from an EMBL/GenBank/DDBJ whole genome shotgun (WGS) entry which is preliminary data.</text>
</comment>
<reference evidence="1 2" key="1">
    <citation type="submission" date="2023-12" db="EMBL/GenBank/DDBJ databases">
        <title>Pseudomonas machongensis sp. nov., isolated from wilted pepper plants (Capsicum annuum).</title>
        <authorList>
            <person name="Qiu M."/>
            <person name="Li Y."/>
            <person name="Liu Q."/>
            <person name="Zhang X."/>
            <person name="Huang Y."/>
            <person name="Guo R."/>
            <person name="Hu M."/>
            <person name="Zhou J."/>
            <person name="Zhou X."/>
        </authorList>
    </citation>
    <scope>NUCLEOTIDE SEQUENCE [LARGE SCALE GENOMIC DNA]</scope>
    <source>
        <strain evidence="1 2">MH2</strain>
    </source>
</reference>
<protein>
    <submittedName>
        <fullName evidence="1">Uncharacterized protein</fullName>
    </submittedName>
</protein>
<proteinExistence type="predicted"/>
<gene>
    <name evidence="1" type="ORF">VA602_21825</name>
</gene>
<evidence type="ECO:0000313" key="1">
    <source>
        <dbReference type="EMBL" id="MEA5673964.1"/>
    </source>
</evidence>
<sequence length="156" mass="17303">MPTFEILPLQAIGPVRLGATRMETREVMAAIGYPLEAARDHLDYFSSNAMQISYDIDETVIFIGVSRSSTFKVTFKGFDVFNLAAPDLFSLMAEADNSGPHEFNSYEYCFPNQILTLWDADEQYDRDGGEAREIWSQVGIGNDAYLGAVAAIKANV</sequence>
<accession>A0ABU5VMN2</accession>
<keyword evidence="2" id="KW-1185">Reference proteome</keyword>
<dbReference type="RefSeq" id="WP_323454322.1">
    <property type="nucleotide sequence ID" value="NZ_JAYFUI010000188.1"/>
</dbReference>
<dbReference type="Proteomes" id="UP001302573">
    <property type="component" value="Unassembled WGS sequence"/>
</dbReference>